<dbReference type="SUPFAM" id="SSF50182">
    <property type="entry name" value="Sm-like ribonucleoproteins"/>
    <property type="match status" value="1"/>
</dbReference>
<dbReference type="InterPro" id="IPR010920">
    <property type="entry name" value="LSM_dom_sf"/>
</dbReference>
<dbReference type="InterPro" id="IPR023408">
    <property type="entry name" value="MscS_beta-dom_sf"/>
</dbReference>
<dbReference type="PANTHER" id="PTHR30460:SF0">
    <property type="entry name" value="MODERATE CONDUCTANCE MECHANOSENSITIVE CHANNEL YBIO"/>
    <property type="match status" value="1"/>
</dbReference>
<dbReference type="Pfam" id="PF21088">
    <property type="entry name" value="MS_channel_1st"/>
    <property type="match status" value="1"/>
</dbReference>
<evidence type="ECO:0008006" key="13">
    <source>
        <dbReference type="Google" id="ProtNLM"/>
    </source>
</evidence>
<evidence type="ECO:0000313" key="11">
    <source>
        <dbReference type="EMBL" id="GAA3608315.1"/>
    </source>
</evidence>
<feature type="compositionally biased region" description="Acidic residues" evidence="7">
    <location>
        <begin position="218"/>
        <end position="228"/>
    </location>
</feature>
<dbReference type="PANTHER" id="PTHR30460">
    <property type="entry name" value="MODERATE CONDUCTANCE MECHANOSENSITIVE CHANNEL YBIO"/>
    <property type="match status" value="1"/>
</dbReference>
<dbReference type="Gene3D" id="2.30.30.60">
    <property type="match status" value="1"/>
</dbReference>
<keyword evidence="5 8" id="KW-1133">Transmembrane helix</keyword>
<name>A0ABP6ZI66_9ACTN</name>
<dbReference type="InterPro" id="IPR011014">
    <property type="entry name" value="MscS_channel_TM-2"/>
</dbReference>
<dbReference type="EMBL" id="BAABAB010000005">
    <property type="protein sequence ID" value="GAA3608315.1"/>
    <property type="molecule type" value="Genomic_DNA"/>
</dbReference>
<feature type="transmembrane region" description="Helical" evidence="8">
    <location>
        <begin position="78"/>
        <end position="98"/>
    </location>
</feature>
<accession>A0ABP6ZI66</accession>
<dbReference type="InterPro" id="IPR045276">
    <property type="entry name" value="YbiO_bact"/>
</dbReference>
<keyword evidence="6 8" id="KW-0472">Membrane</keyword>
<evidence type="ECO:0000259" key="9">
    <source>
        <dbReference type="Pfam" id="PF00924"/>
    </source>
</evidence>
<feature type="domain" description="Mechanosensitive ion channel transmembrane helices 2/3" evidence="10">
    <location>
        <begin position="83"/>
        <end position="123"/>
    </location>
</feature>
<evidence type="ECO:0000256" key="7">
    <source>
        <dbReference type="SAM" id="MobiDB-lite"/>
    </source>
</evidence>
<evidence type="ECO:0000259" key="10">
    <source>
        <dbReference type="Pfam" id="PF21088"/>
    </source>
</evidence>
<feature type="domain" description="Mechanosensitive ion channel MscS" evidence="9">
    <location>
        <begin position="125"/>
        <end position="189"/>
    </location>
</feature>
<keyword evidence="3" id="KW-1003">Cell membrane</keyword>
<dbReference type="RefSeq" id="WP_344801750.1">
    <property type="nucleotide sequence ID" value="NZ_BAABAB010000005.1"/>
</dbReference>
<proteinExistence type="inferred from homology"/>
<feature type="region of interest" description="Disordered" evidence="7">
    <location>
        <begin position="206"/>
        <end position="234"/>
    </location>
</feature>
<dbReference type="Proteomes" id="UP001501490">
    <property type="component" value="Unassembled WGS sequence"/>
</dbReference>
<evidence type="ECO:0000256" key="5">
    <source>
        <dbReference type="ARBA" id="ARBA00022989"/>
    </source>
</evidence>
<protein>
    <recommendedName>
        <fullName evidence="13">Small conductance mechanosensitive channel</fullName>
    </recommendedName>
</protein>
<organism evidence="11 12">
    <name type="scientific">Microlunatus ginsengisoli</name>
    <dbReference type="NCBI Taxonomy" id="363863"/>
    <lineage>
        <taxon>Bacteria</taxon>
        <taxon>Bacillati</taxon>
        <taxon>Actinomycetota</taxon>
        <taxon>Actinomycetes</taxon>
        <taxon>Propionibacteriales</taxon>
        <taxon>Propionibacteriaceae</taxon>
        <taxon>Microlunatus</taxon>
    </lineage>
</organism>
<evidence type="ECO:0000256" key="4">
    <source>
        <dbReference type="ARBA" id="ARBA00022692"/>
    </source>
</evidence>
<evidence type="ECO:0000256" key="2">
    <source>
        <dbReference type="ARBA" id="ARBA00008017"/>
    </source>
</evidence>
<evidence type="ECO:0000256" key="8">
    <source>
        <dbReference type="SAM" id="Phobius"/>
    </source>
</evidence>
<keyword evidence="4 8" id="KW-0812">Transmembrane</keyword>
<gene>
    <name evidence="11" type="ORF">GCM10022236_07590</name>
</gene>
<feature type="transmembrane region" description="Helical" evidence="8">
    <location>
        <begin position="20"/>
        <end position="38"/>
    </location>
</feature>
<evidence type="ECO:0000313" key="12">
    <source>
        <dbReference type="Proteomes" id="UP001501490"/>
    </source>
</evidence>
<dbReference type="InterPro" id="IPR006685">
    <property type="entry name" value="MscS_channel_2nd"/>
</dbReference>
<keyword evidence="12" id="KW-1185">Reference proteome</keyword>
<evidence type="ECO:0000256" key="1">
    <source>
        <dbReference type="ARBA" id="ARBA00004651"/>
    </source>
</evidence>
<dbReference type="Pfam" id="PF00924">
    <property type="entry name" value="MS_channel_2nd"/>
    <property type="match status" value="1"/>
</dbReference>
<dbReference type="Gene3D" id="1.10.287.1260">
    <property type="match status" value="1"/>
</dbReference>
<comment type="caution">
    <text evidence="11">The sequence shown here is derived from an EMBL/GenBank/DDBJ whole genome shotgun (WGS) entry which is preliminary data.</text>
</comment>
<feature type="transmembrane region" description="Helical" evidence="8">
    <location>
        <begin position="104"/>
        <end position="126"/>
    </location>
</feature>
<comment type="subcellular location">
    <subcellularLocation>
        <location evidence="1">Cell membrane</location>
        <topology evidence="1">Multi-pass membrane protein</topology>
    </subcellularLocation>
</comment>
<dbReference type="InterPro" id="IPR049142">
    <property type="entry name" value="MS_channel_1st"/>
</dbReference>
<comment type="similarity">
    <text evidence="2">Belongs to the MscS (TC 1.A.23) family.</text>
</comment>
<dbReference type="SUPFAM" id="SSF82861">
    <property type="entry name" value="Mechanosensitive channel protein MscS (YggB), transmembrane region"/>
    <property type="match status" value="1"/>
</dbReference>
<evidence type="ECO:0000256" key="3">
    <source>
        <dbReference type="ARBA" id="ARBA00022475"/>
    </source>
</evidence>
<reference evidence="12" key="1">
    <citation type="journal article" date="2019" name="Int. J. Syst. Evol. Microbiol.">
        <title>The Global Catalogue of Microorganisms (GCM) 10K type strain sequencing project: providing services to taxonomists for standard genome sequencing and annotation.</title>
        <authorList>
            <consortium name="The Broad Institute Genomics Platform"/>
            <consortium name="The Broad Institute Genome Sequencing Center for Infectious Disease"/>
            <person name="Wu L."/>
            <person name="Ma J."/>
        </authorList>
    </citation>
    <scope>NUCLEOTIDE SEQUENCE [LARGE SCALE GENOMIC DNA]</scope>
    <source>
        <strain evidence="12">JCM 16929</strain>
    </source>
</reference>
<evidence type="ECO:0000256" key="6">
    <source>
        <dbReference type="ARBA" id="ARBA00023136"/>
    </source>
</evidence>
<sequence>MPSWLPSNLAEVPTWPPVHILLLLLIAVAVRFISHRLIDRSVERSIAKPVRWRPAQALESASGLPAQRRSQRIRALGSLAKSLITVTVLLVTLVMVLSELGFNVTAIVAGTSLVAAAVAFGTQSIVKDLLSGIFLLVEDQLGVGDYVDMQLATGTVEEIGLRVTQLRADDGTVWYVRNGEVLRLANLSKGGPDRPAPAVQNVAVRMVPPEPPAPADPADGDPEAEDAAGDVSRA</sequence>